<evidence type="ECO:0000313" key="2">
    <source>
        <dbReference type="Proteomes" id="UP000184749"/>
    </source>
</evidence>
<gene>
    <name evidence="1" type="ORF">IE4872_PD02008</name>
</gene>
<dbReference type="EMBL" id="CP017105">
    <property type="protein sequence ID" value="APO72524.1"/>
    <property type="molecule type" value="Genomic_DNA"/>
</dbReference>
<dbReference type="OrthoDB" id="8453964at2"/>
<geneLocation type="plasmid" evidence="2">
    <name>prgalie4872d</name>
</geneLocation>
<proteinExistence type="predicted"/>
<reference evidence="1 2" key="1">
    <citation type="submission" date="2016-09" db="EMBL/GenBank/DDBJ databases">
        <title>The complete genome sequences of Rhizobium gallicum, symbiovars gallicum and phaseoli, symbionts associated to common bean (Phaseolus vulgaris).</title>
        <authorList>
            <person name="Bustos P."/>
            <person name="Santamaria R.I."/>
            <person name="Perez-Carrascal O.M."/>
            <person name="Juarez S."/>
            <person name="Lozano L."/>
            <person name="Martinez-Flores I."/>
            <person name="Martinez-Romero E."/>
            <person name="Cevallos M."/>
            <person name="Romero D."/>
            <person name="Davila G."/>
            <person name="Gonzalez V."/>
        </authorList>
    </citation>
    <scope>NUCLEOTIDE SEQUENCE [LARGE SCALE GENOMIC DNA]</scope>
    <source>
        <strain evidence="1 2">IE4872</strain>
        <plasmid evidence="2">prgalie4872d</plasmid>
    </source>
</reference>
<protein>
    <submittedName>
        <fullName evidence="1">Uncharacterized protein</fullName>
    </submittedName>
</protein>
<keyword evidence="1" id="KW-0614">Plasmid</keyword>
<accession>A0A1L5NX96</accession>
<organism evidence="1 2">
    <name type="scientific">Rhizobium gallicum</name>
    <dbReference type="NCBI Taxonomy" id="56730"/>
    <lineage>
        <taxon>Bacteria</taxon>
        <taxon>Pseudomonadati</taxon>
        <taxon>Pseudomonadota</taxon>
        <taxon>Alphaproteobacteria</taxon>
        <taxon>Hyphomicrobiales</taxon>
        <taxon>Rhizobiaceae</taxon>
        <taxon>Rhizobium/Agrobacterium group</taxon>
        <taxon>Rhizobium</taxon>
    </lineage>
</organism>
<dbReference type="Proteomes" id="UP000184749">
    <property type="component" value="Plasmid pRgalIE4872d"/>
</dbReference>
<dbReference type="AlphaFoldDB" id="A0A1L5NX96"/>
<sequence>MSLQDLLPLDENQIDTVTTVVHQWCKFHRVPIESGRGRVAMTTAVSLAIGGEHSSQALAEALGRAMRIEQFKRPVD</sequence>
<evidence type="ECO:0000313" key="1">
    <source>
        <dbReference type="EMBL" id="APO72524.1"/>
    </source>
</evidence>
<name>A0A1L5NX96_9HYPH</name>
<dbReference type="RefSeq" id="WP_074072695.1">
    <property type="nucleotide sequence ID" value="NZ_CP017105.1"/>
</dbReference>